<evidence type="ECO:0000256" key="1">
    <source>
        <dbReference type="SAM" id="MobiDB-lite"/>
    </source>
</evidence>
<dbReference type="RefSeq" id="WP_039697391.1">
    <property type="nucleotide sequence ID" value="NZ_AUZH01000033.1"/>
</dbReference>
<gene>
    <name evidence="2" type="ORF">H702_09250</name>
    <name evidence="3" type="ORF">SAMN02910290_00879</name>
</gene>
<evidence type="ECO:0000313" key="4">
    <source>
        <dbReference type="Proteomes" id="UP000029382"/>
    </source>
</evidence>
<dbReference type="EMBL" id="FOTG01000004">
    <property type="protein sequence ID" value="SFL20682.1"/>
    <property type="molecule type" value="Genomic_DNA"/>
</dbReference>
<evidence type="ECO:0000313" key="3">
    <source>
        <dbReference type="EMBL" id="SFL20682.1"/>
    </source>
</evidence>
<evidence type="ECO:0000313" key="5">
    <source>
        <dbReference type="Proteomes" id="UP000182793"/>
    </source>
</evidence>
<reference evidence="2 4" key="1">
    <citation type="journal article" date="2014" name="Genome Announc.">
        <title>Draft Genome Sequences of Streptococcus bovis Strains ATCC 33317 and JB1.</title>
        <authorList>
            <person name="Benahmed F.H."/>
            <person name="Gopinath G.R."/>
            <person name="Harbottle H."/>
            <person name="Cotta M.A."/>
            <person name="Luo Y."/>
            <person name="Henderson C."/>
            <person name="Teri P."/>
            <person name="Soppet D."/>
            <person name="Rasmussen M."/>
            <person name="Whitehead T.R."/>
            <person name="Davidson M."/>
        </authorList>
    </citation>
    <scope>NUCLEOTIDE SEQUENCE [LARGE SCALE GENOMIC DNA]</scope>
    <source>
        <strain evidence="2 4">JB1</strain>
    </source>
</reference>
<protein>
    <submittedName>
        <fullName evidence="2">Major tail shaft protein</fullName>
    </submittedName>
</protein>
<name>A0A091BRY7_STREI</name>
<accession>A0A091BRY7</accession>
<dbReference type="AlphaFoldDB" id="A0A091BRY7"/>
<proteinExistence type="predicted"/>
<feature type="compositionally biased region" description="Basic residues" evidence="1">
    <location>
        <begin position="1"/>
        <end position="12"/>
    </location>
</feature>
<dbReference type="Proteomes" id="UP000182793">
    <property type="component" value="Unassembled WGS sequence"/>
</dbReference>
<feature type="region of interest" description="Disordered" evidence="1">
    <location>
        <begin position="41"/>
        <end position="65"/>
    </location>
</feature>
<comment type="caution">
    <text evidence="2">The sequence shown here is derived from an EMBL/GenBank/DDBJ whole genome shotgun (WGS) entry which is preliminary data.</text>
</comment>
<sequence>MARQKNAQRKHFVAPFDPKTPDTVPADEAFLRLAKYIETIDDDTDEETDDTGYYDGDGSPEETVTSVSGAYTASGSYDPDDPAQALIASKKYEVGDNRRVWHRVVESNGKKTFTQVANLSGIKAGSGDATGYEEFEVKMKWIKKPIETGTTE</sequence>
<reference evidence="3 5" key="2">
    <citation type="submission" date="2016-10" db="EMBL/GenBank/DDBJ databases">
        <authorList>
            <person name="Varghese N."/>
            <person name="Submissions S."/>
        </authorList>
    </citation>
    <scope>NUCLEOTIDE SEQUENCE [LARGE SCALE GENOMIC DNA]</scope>
    <source>
        <strain evidence="3 5">JB1</strain>
    </source>
</reference>
<dbReference type="EMBL" id="AUZH01000033">
    <property type="protein sequence ID" value="KFN86517.1"/>
    <property type="molecule type" value="Genomic_DNA"/>
</dbReference>
<keyword evidence="5" id="KW-1185">Reference proteome</keyword>
<organism evidence="2 4">
    <name type="scientific">Streptococcus equinus JB1</name>
    <dbReference type="NCBI Taxonomy" id="1294274"/>
    <lineage>
        <taxon>Bacteria</taxon>
        <taxon>Bacillati</taxon>
        <taxon>Bacillota</taxon>
        <taxon>Bacilli</taxon>
        <taxon>Lactobacillales</taxon>
        <taxon>Streptococcaceae</taxon>
        <taxon>Streptococcus</taxon>
    </lineage>
</organism>
<dbReference type="NCBIfam" id="NF047353">
    <property type="entry name" value="tube_lmo2291"/>
    <property type="match status" value="1"/>
</dbReference>
<evidence type="ECO:0000313" key="2">
    <source>
        <dbReference type="EMBL" id="KFN86517.1"/>
    </source>
</evidence>
<feature type="region of interest" description="Disordered" evidence="1">
    <location>
        <begin position="1"/>
        <end position="24"/>
    </location>
</feature>
<dbReference type="Proteomes" id="UP000029382">
    <property type="component" value="Unassembled WGS sequence"/>
</dbReference>
<feature type="compositionally biased region" description="Acidic residues" evidence="1">
    <location>
        <begin position="41"/>
        <end position="52"/>
    </location>
</feature>